<dbReference type="GO" id="GO:0004888">
    <property type="term" value="F:transmembrane signaling receptor activity"/>
    <property type="evidence" value="ECO:0007669"/>
    <property type="project" value="TreeGrafter"/>
</dbReference>
<organism evidence="5 6">
    <name type="scientific">Sinocyclocheilus rhinocerous</name>
    <dbReference type="NCBI Taxonomy" id="307959"/>
    <lineage>
        <taxon>Eukaryota</taxon>
        <taxon>Metazoa</taxon>
        <taxon>Chordata</taxon>
        <taxon>Craniata</taxon>
        <taxon>Vertebrata</taxon>
        <taxon>Euteleostomi</taxon>
        <taxon>Actinopterygii</taxon>
        <taxon>Neopterygii</taxon>
        <taxon>Teleostei</taxon>
        <taxon>Ostariophysi</taxon>
        <taxon>Cypriniformes</taxon>
        <taxon>Cyprinidae</taxon>
        <taxon>Cyprininae</taxon>
        <taxon>Sinocyclocheilus</taxon>
    </lineage>
</organism>
<dbReference type="FunFam" id="2.60.40.10:FF:001607">
    <property type="entry name" value="Leukocyte immune-type receptor TS32.15 L2.5a"/>
    <property type="match status" value="3"/>
</dbReference>
<reference evidence="5" key="2">
    <citation type="submission" date="2025-09" db="UniProtKB">
        <authorList>
            <consortium name="Ensembl"/>
        </authorList>
    </citation>
    <scope>IDENTIFICATION</scope>
</reference>
<dbReference type="PROSITE" id="PS50835">
    <property type="entry name" value="IG_LIKE"/>
    <property type="match status" value="4"/>
</dbReference>
<evidence type="ECO:0000259" key="4">
    <source>
        <dbReference type="PROSITE" id="PS50835"/>
    </source>
</evidence>
<sequence>MLTSLIPVTAASRLTIKPDQHVFRGETVTLRCDIDGEGVTSWQYSWYKDGSFYSSSELQEHTFSPVTESDAGKYFCYGAERGGSRSSQHSYAVTLTVSERPKPKVSIKPDQHVFRGETVTIRCDIDGEGVTSWQYSWYKDSSVSVFSELQEHTFSPVTESDAGKYSCYGAERGGSRSSQNSDAFRLTVSGEAQAVLSVSPQKWLTEGDPVTLICEVYGSSTGWTFSWCTVTLSSGISYNMLHVITSELTGFIKIKYCLKFTPKLKLMSIKPDQHVFRGETVTIRCDIDGEGVTSWQYSWYKDSSVSVFSELQEHTFSPVTESDAGKYSCYGAERGGSRSSQNSDAFRLTVSGVSPRVSLIISPSRTQHFTSVSLSLSCEDQSNSDRGRVRRYTESWGLQDCSSSVWGSQTGSTCTFSSTITSDTGVYWCQSESGENYHPVNITVHCESFVYVFIYLLSIKQVQDTSVVKKKKKHSVAGKRGESPKSWISVRVSHSESQISVLHTLSSVLAVCPYLLVTVVLIFKCCRMRGKMSD</sequence>
<dbReference type="GO" id="GO:0009897">
    <property type="term" value="C:external side of plasma membrane"/>
    <property type="evidence" value="ECO:0007669"/>
    <property type="project" value="TreeGrafter"/>
</dbReference>
<evidence type="ECO:0000313" key="6">
    <source>
        <dbReference type="Proteomes" id="UP000472270"/>
    </source>
</evidence>
<keyword evidence="1" id="KW-0732">Signal</keyword>
<dbReference type="InterPro" id="IPR003598">
    <property type="entry name" value="Ig_sub2"/>
</dbReference>
<keyword evidence="2" id="KW-1015">Disulfide bond</keyword>
<proteinExistence type="predicted"/>
<dbReference type="SMART" id="SM00408">
    <property type="entry name" value="IGc2"/>
    <property type="match status" value="3"/>
</dbReference>
<keyword evidence="6" id="KW-1185">Reference proteome</keyword>
<dbReference type="GO" id="GO:0007166">
    <property type="term" value="P:cell surface receptor signaling pathway"/>
    <property type="evidence" value="ECO:0007669"/>
    <property type="project" value="TreeGrafter"/>
</dbReference>
<reference evidence="5" key="1">
    <citation type="submission" date="2025-08" db="UniProtKB">
        <authorList>
            <consortium name="Ensembl"/>
        </authorList>
    </citation>
    <scope>IDENTIFICATION</scope>
</reference>
<evidence type="ECO:0000313" key="5">
    <source>
        <dbReference type="Ensembl" id="ENSSRHP00000092492.1"/>
    </source>
</evidence>
<dbReference type="Proteomes" id="UP000472270">
    <property type="component" value="Unassembled WGS sequence"/>
</dbReference>
<feature type="domain" description="Ig-like" evidence="4">
    <location>
        <begin position="103"/>
        <end position="187"/>
    </location>
</feature>
<dbReference type="InterPro" id="IPR036179">
    <property type="entry name" value="Ig-like_dom_sf"/>
</dbReference>
<dbReference type="AlphaFoldDB" id="A0A673MRT9"/>
<keyword evidence="3" id="KW-0812">Transmembrane</keyword>
<keyword evidence="3" id="KW-0472">Membrane</keyword>
<feature type="transmembrane region" description="Helical" evidence="3">
    <location>
        <begin position="501"/>
        <end position="523"/>
    </location>
</feature>
<dbReference type="GO" id="GO:0006955">
    <property type="term" value="P:immune response"/>
    <property type="evidence" value="ECO:0007669"/>
    <property type="project" value="TreeGrafter"/>
</dbReference>
<evidence type="ECO:0000256" key="1">
    <source>
        <dbReference type="ARBA" id="ARBA00022729"/>
    </source>
</evidence>
<dbReference type="Gene3D" id="2.60.40.10">
    <property type="entry name" value="Immunoglobulins"/>
    <property type="match status" value="5"/>
</dbReference>
<dbReference type="SUPFAM" id="SSF48726">
    <property type="entry name" value="Immunoglobulin"/>
    <property type="match status" value="4"/>
</dbReference>
<protein>
    <recommendedName>
        <fullName evidence="4">Ig-like domain-containing protein</fullName>
    </recommendedName>
</protein>
<dbReference type="SMART" id="SM00409">
    <property type="entry name" value="IG"/>
    <property type="match status" value="4"/>
</dbReference>
<dbReference type="InterPro" id="IPR003599">
    <property type="entry name" value="Ig_sub"/>
</dbReference>
<name>A0A673MRT9_9TELE</name>
<dbReference type="PANTHER" id="PTHR11481:SF64">
    <property type="entry name" value="FC RECEPTOR-LIKE PROTEIN 4"/>
    <property type="match status" value="1"/>
</dbReference>
<evidence type="ECO:0000256" key="2">
    <source>
        <dbReference type="ARBA" id="ARBA00023157"/>
    </source>
</evidence>
<dbReference type="InterPro" id="IPR013783">
    <property type="entry name" value="Ig-like_fold"/>
</dbReference>
<evidence type="ECO:0000256" key="3">
    <source>
        <dbReference type="SAM" id="Phobius"/>
    </source>
</evidence>
<keyword evidence="3" id="KW-1133">Transmembrane helix</keyword>
<dbReference type="InterPro" id="IPR007110">
    <property type="entry name" value="Ig-like_dom"/>
</dbReference>
<feature type="domain" description="Ig-like" evidence="4">
    <location>
        <begin position="7"/>
        <end position="94"/>
    </location>
</feature>
<dbReference type="Ensembl" id="ENSSRHT00000094988.1">
    <property type="protein sequence ID" value="ENSSRHP00000092492.1"/>
    <property type="gene ID" value="ENSSRHG00000045632.1"/>
</dbReference>
<dbReference type="Pfam" id="PF13895">
    <property type="entry name" value="Ig_2"/>
    <property type="match status" value="3"/>
</dbReference>
<dbReference type="PANTHER" id="PTHR11481">
    <property type="entry name" value="IMMUNOGLOBULIN FC RECEPTOR"/>
    <property type="match status" value="1"/>
</dbReference>
<accession>A0A673MRT9</accession>
<feature type="domain" description="Ig-like" evidence="4">
    <location>
        <begin position="355"/>
        <end position="445"/>
    </location>
</feature>
<feature type="domain" description="Ig-like" evidence="4">
    <location>
        <begin position="262"/>
        <end position="349"/>
    </location>
</feature>
<dbReference type="InterPro" id="IPR050488">
    <property type="entry name" value="Ig_Fc_receptor"/>
</dbReference>